<keyword evidence="2" id="KW-1185">Reference proteome</keyword>
<evidence type="ECO:0000313" key="2">
    <source>
        <dbReference type="Proteomes" id="UP000694864"/>
    </source>
</evidence>
<gene>
    <name evidence="3" type="primary">LOC104788887</name>
</gene>
<dbReference type="InterPro" id="IPR055411">
    <property type="entry name" value="LRR_FXL15/At3g58940/PEG3-like"/>
</dbReference>
<dbReference type="InterPro" id="IPR036047">
    <property type="entry name" value="F-box-like_dom_sf"/>
</dbReference>
<feature type="domain" description="F-box" evidence="1">
    <location>
        <begin position="6"/>
        <end position="54"/>
    </location>
</feature>
<dbReference type="SUPFAM" id="SSF52047">
    <property type="entry name" value="RNI-like"/>
    <property type="match status" value="1"/>
</dbReference>
<dbReference type="CDD" id="cd22160">
    <property type="entry name" value="F-box_AtFBL13-like"/>
    <property type="match status" value="1"/>
</dbReference>
<accession>A0ABM0ZAY4</accession>
<dbReference type="InterPro" id="IPR053781">
    <property type="entry name" value="F-box_AtFBL13-like"/>
</dbReference>
<reference evidence="3" key="2">
    <citation type="submission" date="2025-08" db="UniProtKB">
        <authorList>
            <consortium name="RefSeq"/>
        </authorList>
    </citation>
    <scope>IDENTIFICATION</scope>
    <source>
        <tissue evidence="3">Leaf</tissue>
    </source>
</reference>
<dbReference type="GeneID" id="104788887"/>
<dbReference type="InterPro" id="IPR032675">
    <property type="entry name" value="LRR_dom_sf"/>
</dbReference>
<dbReference type="SUPFAM" id="SSF81383">
    <property type="entry name" value="F-box domain"/>
    <property type="match status" value="1"/>
</dbReference>
<dbReference type="InterPro" id="IPR001810">
    <property type="entry name" value="F-box_dom"/>
</dbReference>
<protein>
    <submittedName>
        <fullName evidence="3">F-box/FBD/LRR-repeat protein At1g22000</fullName>
    </submittedName>
</protein>
<dbReference type="Pfam" id="PF24758">
    <property type="entry name" value="LRR_At5g56370"/>
    <property type="match status" value="1"/>
</dbReference>
<sequence>MGLLRIERICDLPDDLLLQILLRVPTKDAVATGILSKRWRCVWKMLHELAFKHDQGSESFGWFVDKSLQHHKAPKLVRLVVELGPQCPPVDVVDVRKWVGKAVNHGVKRLDFSLLWTGEPTSLPESLYTCDSLVSLTLSNQILIDISFPPSLPSLSFLKLAYVVYKDEESLARLLSSSPVLKQLVLIRPAKDDNLTNVTVKVPSLKCLTYLTEEEEEEE</sequence>
<name>A0ABM0ZAY4_CAMSA</name>
<reference evidence="2" key="1">
    <citation type="journal article" date="2014" name="Nat. Commun.">
        <title>The emerging biofuel crop Camelina sativa retains a highly undifferentiated hexaploid genome structure.</title>
        <authorList>
            <person name="Kagale S."/>
            <person name="Koh C."/>
            <person name="Nixon J."/>
            <person name="Bollina V."/>
            <person name="Clarke W.E."/>
            <person name="Tuteja R."/>
            <person name="Spillane C."/>
            <person name="Robinson S.J."/>
            <person name="Links M.G."/>
            <person name="Clarke C."/>
            <person name="Higgins E.E."/>
            <person name="Huebert T."/>
            <person name="Sharpe A.G."/>
            <person name="Parkin I.A."/>
        </authorList>
    </citation>
    <scope>NUCLEOTIDE SEQUENCE [LARGE SCALE GENOMIC DNA]</scope>
    <source>
        <strain evidence="2">cv. DH55</strain>
    </source>
</reference>
<dbReference type="Pfam" id="PF00646">
    <property type="entry name" value="F-box"/>
    <property type="match status" value="1"/>
</dbReference>
<dbReference type="Proteomes" id="UP000694864">
    <property type="component" value="Chromosome 5"/>
</dbReference>
<dbReference type="InterPro" id="IPR050232">
    <property type="entry name" value="FBL13/AtMIF1-like"/>
</dbReference>
<organism evidence="2 3">
    <name type="scientific">Camelina sativa</name>
    <name type="common">False flax</name>
    <name type="synonym">Myagrum sativum</name>
    <dbReference type="NCBI Taxonomy" id="90675"/>
    <lineage>
        <taxon>Eukaryota</taxon>
        <taxon>Viridiplantae</taxon>
        <taxon>Streptophyta</taxon>
        <taxon>Embryophyta</taxon>
        <taxon>Tracheophyta</taxon>
        <taxon>Spermatophyta</taxon>
        <taxon>Magnoliopsida</taxon>
        <taxon>eudicotyledons</taxon>
        <taxon>Gunneridae</taxon>
        <taxon>Pentapetalae</taxon>
        <taxon>rosids</taxon>
        <taxon>malvids</taxon>
        <taxon>Brassicales</taxon>
        <taxon>Brassicaceae</taxon>
        <taxon>Camelineae</taxon>
        <taxon>Camelina</taxon>
    </lineage>
</organism>
<evidence type="ECO:0000313" key="3">
    <source>
        <dbReference type="RefSeq" id="XP_010512960.1"/>
    </source>
</evidence>
<feature type="non-terminal residue" evidence="3">
    <location>
        <position position="219"/>
    </location>
</feature>
<proteinExistence type="predicted"/>
<dbReference type="SMART" id="SM00256">
    <property type="entry name" value="FBOX"/>
    <property type="match status" value="1"/>
</dbReference>
<evidence type="ECO:0000259" key="1">
    <source>
        <dbReference type="PROSITE" id="PS50181"/>
    </source>
</evidence>
<dbReference type="PANTHER" id="PTHR31900:SF34">
    <property type="entry name" value="EMB|CAB62440.1-RELATED"/>
    <property type="match status" value="1"/>
</dbReference>
<dbReference type="PROSITE" id="PS50181">
    <property type="entry name" value="FBOX"/>
    <property type="match status" value="1"/>
</dbReference>
<dbReference type="RefSeq" id="XP_010512960.1">
    <property type="nucleotide sequence ID" value="XM_010514658.1"/>
</dbReference>
<dbReference type="Gene3D" id="3.80.10.10">
    <property type="entry name" value="Ribonuclease Inhibitor"/>
    <property type="match status" value="1"/>
</dbReference>
<dbReference type="PANTHER" id="PTHR31900">
    <property type="entry name" value="F-BOX/RNI SUPERFAMILY PROTEIN-RELATED"/>
    <property type="match status" value="1"/>
</dbReference>